<dbReference type="GO" id="GO:0005524">
    <property type="term" value="F:ATP binding"/>
    <property type="evidence" value="ECO:0007669"/>
    <property type="project" value="UniProtKB-KW"/>
</dbReference>
<evidence type="ECO:0000313" key="15">
    <source>
        <dbReference type="EMBL" id="RTY39479.1"/>
    </source>
</evidence>
<dbReference type="InterPro" id="IPR029016">
    <property type="entry name" value="GAF-like_dom_sf"/>
</dbReference>
<dbReference type="SMART" id="SM00091">
    <property type="entry name" value="PAS"/>
    <property type="match status" value="3"/>
</dbReference>
<dbReference type="SMART" id="SM00387">
    <property type="entry name" value="HATPase_c"/>
    <property type="match status" value="1"/>
</dbReference>
<dbReference type="PROSITE" id="PS50110">
    <property type="entry name" value="RESPONSE_REGULATORY"/>
    <property type="match status" value="1"/>
</dbReference>
<protein>
    <recommendedName>
        <fullName evidence="2">histidine kinase</fullName>
        <ecNumber evidence="2">2.7.13.3</ecNumber>
    </recommendedName>
</protein>
<dbReference type="CDD" id="cd00130">
    <property type="entry name" value="PAS"/>
    <property type="match status" value="3"/>
</dbReference>
<keyword evidence="7" id="KW-0067">ATP-binding</keyword>
<feature type="region of interest" description="Disordered" evidence="10">
    <location>
        <begin position="1"/>
        <end position="24"/>
    </location>
</feature>
<dbReference type="SUPFAM" id="SSF55785">
    <property type="entry name" value="PYP-like sensor domain (PAS domain)"/>
    <property type="match status" value="3"/>
</dbReference>
<proteinExistence type="predicted"/>
<feature type="modified residue" description="4-aspartylphosphate" evidence="9">
    <location>
        <position position="1054"/>
    </location>
</feature>
<feature type="compositionally biased region" description="Basic residues" evidence="10">
    <location>
        <begin position="13"/>
        <end position="24"/>
    </location>
</feature>
<dbReference type="PROSITE" id="PS50112">
    <property type="entry name" value="PAS"/>
    <property type="match status" value="3"/>
</dbReference>
<dbReference type="Pfam" id="PF02518">
    <property type="entry name" value="HATPase_c"/>
    <property type="match status" value="1"/>
</dbReference>
<dbReference type="SMART" id="SM00065">
    <property type="entry name" value="GAF"/>
    <property type="match status" value="2"/>
</dbReference>
<dbReference type="SUPFAM" id="SSF47384">
    <property type="entry name" value="Homodimeric domain of signal transducing histidine kinase"/>
    <property type="match status" value="1"/>
</dbReference>
<name>A0A432AW50_CHLPH</name>
<dbReference type="InterPro" id="IPR036097">
    <property type="entry name" value="HisK_dim/P_sf"/>
</dbReference>
<dbReference type="SUPFAM" id="SSF52172">
    <property type="entry name" value="CheY-like"/>
    <property type="match status" value="1"/>
</dbReference>
<dbReference type="Pfam" id="PF00072">
    <property type="entry name" value="Response_reg"/>
    <property type="match status" value="1"/>
</dbReference>
<dbReference type="InterPro" id="IPR004358">
    <property type="entry name" value="Sig_transdc_His_kin-like_C"/>
</dbReference>
<dbReference type="InterPro" id="IPR000014">
    <property type="entry name" value="PAS"/>
</dbReference>
<evidence type="ECO:0000256" key="9">
    <source>
        <dbReference type="PROSITE-ProRule" id="PRU00169"/>
    </source>
</evidence>
<dbReference type="PROSITE" id="PS50109">
    <property type="entry name" value="HIS_KIN"/>
    <property type="match status" value="1"/>
</dbReference>
<dbReference type="InterPro" id="IPR000700">
    <property type="entry name" value="PAS-assoc_C"/>
</dbReference>
<evidence type="ECO:0000259" key="13">
    <source>
        <dbReference type="PROSITE" id="PS50112"/>
    </source>
</evidence>
<dbReference type="SUPFAM" id="SSF55874">
    <property type="entry name" value="ATPase domain of HSP90 chaperone/DNA topoisomerase II/histidine kinase"/>
    <property type="match status" value="1"/>
</dbReference>
<gene>
    <name evidence="15" type="ORF">EKD02_02045</name>
</gene>
<dbReference type="SMART" id="SM00388">
    <property type="entry name" value="HisKA"/>
    <property type="match status" value="1"/>
</dbReference>
<dbReference type="NCBIfam" id="TIGR00229">
    <property type="entry name" value="sensory_box"/>
    <property type="match status" value="2"/>
</dbReference>
<feature type="domain" description="Histidine kinase" evidence="11">
    <location>
        <begin position="761"/>
        <end position="985"/>
    </location>
</feature>
<dbReference type="InterPro" id="IPR001789">
    <property type="entry name" value="Sig_transdc_resp-reg_receiver"/>
</dbReference>
<evidence type="ECO:0000256" key="5">
    <source>
        <dbReference type="ARBA" id="ARBA00022741"/>
    </source>
</evidence>
<keyword evidence="4" id="KW-0808">Transferase</keyword>
<dbReference type="Pfam" id="PF13185">
    <property type="entry name" value="GAF_2"/>
    <property type="match status" value="1"/>
</dbReference>
<feature type="domain" description="Response regulatory" evidence="12">
    <location>
        <begin position="1003"/>
        <end position="1120"/>
    </location>
</feature>
<dbReference type="SUPFAM" id="SSF55781">
    <property type="entry name" value="GAF domain-like"/>
    <property type="match status" value="2"/>
</dbReference>
<evidence type="ECO:0000256" key="8">
    <source>
        <dbReference type="ARBA" id="ARBA00023012"/>
    </source>
</evidence>
<dbReference type="Proteomes" id="UP000279908">
    <property type="component" value="Unassembled WGS sequence"/>
</dbReference>
<feature type="domain" description="PAS" evidence="13">
    <location>
        <begin position="358"/>
        <end position="428"/>
    </location>
</feature>
<dbReference type="SMART" id="SM00086">
    <property type="entry name" value="PAC"/>
    <property type="match status" value="3"/>
</dbReference>
<keyword evidence="6" id="KW-0418">Kinase</keyword>
<dbReference type="InterPro" id="IPR013655">
    <property type="entry name" value="PAS_fold_3"/>
</dbReference>
<dbReference type="AlphaFoldDB" id="A0A432AW50"/>
<dbReference type="InterPro" id="IPR011006">
    <property type="entry name" value="CheY-like_superfamily"/>
</dbReference>
<dbReference type="Gene3D" id="3.30.450.20">
    <property type="entry name" value="PAS domain"/>
    <property type="match status" value="3"/>
</dbReference>
<dbReference type="PANTHER" id="PTHR43065:SF46">
    <property type="entry name" value="C4-DICARBOXYLATE TRANSPORT SENSOR PROTEIN DCTB"/>
    <property type="match status" value="1"/>
</dbReference>
<evidence type="ECO:0000259" key="12">
    <source>
        <dbReference type="PROSITE" id="PS50110"/>
    </source>
</evidence>
<feature type="domain" description="PAC" evidence="14">
    <location>
        <begin position="689"/>
        <end position="741"/>
    </location>
</feature>
<comment type="catalytic activity">
    <reaction evidence="1">
        <text>ATP + protein L-histidine = ADP + protein N-phospho-L-histidine.</text>
        <dbReference type="EC" id="2.7.13.3"/>
    </reaction>
</comment>
<dbReference type="EMBL" id="RXYK01000002">
    <property type="protein sequence ID" value="RTY39479.1"/>
    <property type="molecule type" value="Genomic_DNA"/>
</dbReference>
<comment type="caution">
    <text evidence="15">The sequence shown here is derived from an EMBL/GenBank/DDBJ whole genome shotgun (WGS) entry which is preliminary data.</text>
</comment>
<dbReference type="InterPro" id="IPR003018">
    <property type="entry name" value="GAF"/>
</dbReference>
<dbReference type="PROSITE" id="PS50113">
    <property type="entry name" value="PAC"/>
    <property type="match status" value="2"/>
</dbReference>
<dbReference type="Pfam" id="PF01590">
    <property type="entry name" value="GAF"/>
    <property type="match status" value="1"/>
</dbReference>
<dbReference type="Pfam" id="PF08447">
    <property type="entry name" value="PAS_3"/>
    <property type="match status" value="1"/>
</dbReference>
<evidence type="ECO:0000313" key="16">
    <source>
        <dbReference type="Proteomes" id="UP000279908"/>
    </source>
</evidence>
<keyword evidence="8" id="KW-0902">Two-component regulatory system</keyword>
<organism evidence="15 16">
    <name type="scientific">Chlorobium phaeovibrioides</name>
    <dbReference type="NCBI Taxonomy" id="1094"/>
    <lineage>
        <taxon>Bacteria</taxon>
        <taxon>Pseudomonadati</taxon>
        <taxon>Chlorobiota</taxon>
        <taxon>Chlorobiia</taxon>
        <taxon>Chlorobiales</taxon>
        <taxon>Chlorobiaceae</taxon>
        <taxon>Chlorobium/Pelodictyon group</taxon>
        <taxon>Chlorobium</taxon>
    </lineage>
</organism>
<reference evidence="15 16" key="1">
    <citation type="submission" date="2018-12" db="EMBL/GenBank/DDBJ databases">
        <authorList>
            <person name="Lunina O.N."/>
            <person name="Grouzdev D.S."/>
            <person name="Gorlenko V.M."/>
            <person name="Savvichev A.S."/>
        </authorList>
    </citation>
    <scope>NUCLEOTIDE SEQUENCE [LARGE SCALE GENOMIC DNA]</scope>
    <source>
        <strain evidence="15 16">BrKhr-17</strain>
    </source>
</reference>
<feature type="domain" description="PAS" evidence="13">
    <location>
        <begin position="614"/>
        <end position="672"/>
    </location>
</feature>
<evidence type="ECO:0000259" key="11">
    <source>
        <dbReference type="PROSITE" id="PS50109"/>
    </source>
</evidence>
<keyword evidence="5" id="KW-0547">Nucleotide-binding</keyword>
<dbReference type="GO" id="GO:0000155">
    <property type="term" value="F:phosphorelay sensor kinase activity"/>
    <property type="evidence" value="ECO:0007669"/>
    <property type="project" value="InterPro"/>
</dbReference>
<dbReference type="Gene3D" id="3.40.50.2300">
    <property type="match status" value="1"/>
</dbReference>
<evidence type="ECO:0000256" key="3">
    <source>
        <dbReference type="ARBA" id="ARBA00022553"/>
    </source>
</evidence>
<evidence type="ECO:0000256" key="1">
    <source>
        <dbReference type="ARBA" id="ARBA00000085"/>
    </source>
</evidence>
<feature type="domain" description="PAS" evidence="13">
    <location>
        <begin position="481"/>
        <end position="552"/>
    </location>
</feature>
<evidence type="ECO:0000256" key="10">
    <source>
        <dbReference type="SAM" id="MobiDB-lite"/>
    </source>
</evidence>
<evidence type="ECO:0000256" key="4">
    <source>
        <dbReference type="ARBA" id="ARBA00022679"/>
    </source>
</evidence>
<sequence>MNKKAPRTTPQKRTPKAHSHTARSTKKLMTSLSSLFISVQYEDIDEMVKSTLSLIGEFLKADRSYIFEFNDDRTLMDNTHEWCREGIEPQIDFLKGLPTDMFPFLMERIQGNETLMIPRISELPPEAAAEKDVLEAQNIKSLIIIPLASGKSSFGYIGLDAVAKEMVWGNDTAPALTFAGGIIANALQRQRAEKCIHAELDLAIRLNASTSFHETLRFCLEAAISVSGMDCGGIYLFNKERQELSLTYQIGFSDEFVRKEGLYPADSKQFKLILAGKPVYHHYRNTSSADRESVRREQLLAISIIPITSKGEVIGNLNVASHTLYQVPEYSRKALESVTAHIGAAIMQARHQEEIAAARSNFELLFDTIDDLLFIVDKEGKVIHTNETTQKRLGYSAEEIHGRHVLDFHPTDQRDEAKANVEAMLAGKGDTCRVPLQTAEGTLIPVETRITAAKLNNQPVLFGISRDISERLLSEQSLTESEQRFRQLTDNLPLPLFEINTEGIVTYGNKKSSEVFGYTPEEFADSFSIFRIAIPEEAQKAQKNMAIMARGERSSNNHEYTAIRKDGTTFPLVLYSSAIITNGRFSGVRGVSVDLTDVKKAEETIRNMAIKERMVREFQTLIDNIPGAVYRINEEGKTTILSMVKEFLADFSKEEFEAGLFESMELIHPEDRRIVEHSNRTIGKTTASATLTYRIVSRGGAFRWVEDRRTPAFSSKGEFSGIDGILFDITRRVKTQEEKDALESRLRNTQRLETIGTLAGGIAHDFNNILTPMLGYAEMGLSSLAEEDPLHDYFNEIIHAAERAKNLVGQVLTFSRAQESQPTTVHIPTIIEEALKLLRPSIPATITIQRDIDAAARNILADPSQIHQVIVNLAANAFQAMEESGGILSIKLHEMVPDRQLRHLLPTLQKVTHIHLSITDTGKGMDEATLERIFEPFFTTKSVNKGTGLGLSVVHGIITSYKGEITVESSQGKGTTFHVYLPVIEDKLVAKPEVEPVQGGNGNILFVDDEQATVTMMKTLIPQLGFTIEPFSSPQKALERYHENPGNIDLLITDLTMPGMTGIELAAETHKLNPDLPVILITGYDKDIELTTPINRYGISRFLKKPVRRSELATTINEVISPHNPTAA</sequence>
<dbReference type="InterPro" id="IPR035965">
    <property type="entry name" value="PAS-like_dom_sf"/>
</dbReference>
<dbReference type="Pfam" id="PF00512">
    <property type="entry name" value="HisKA"/>
    <property type="match status" value="1"/>
</dbReference>
<dbReference type="Gene3D" id="3.30.565.10">
    <property type="entry name" value="Histidine kinase-like ATPase, C-terminal domain"/>
    <property type="match status" value="1"/>
</dbReference>
<feature type="domain" description="PAC" evidence="14">
    <location>
        <begin position="556"/>
        <end position="607"/>
    </location>
</feature>
<dbReference type="SMART" id="SM00448">
    <property type="entry name" value="REC"/>
    <property type="match status" value="1"/>
</dbReference>
<evidence type="ECO:0000259" key="14">
    <source>
        <dbReference type="PROSITE" id="PS50113"/>
    </source>
</evidence>
<dbReference type="CDD" id="cd00082">
    <property type="entry name" value="HisKA"/>
    <property type="match status" value="1"/>
</dbReference>
<dbReference type="InterPro" id="IPR036890">
    <property type="entry name" value="HATPase_C_sf"/>
</dbReference>
<dbReference type="Gene3D" id="1.10.287.130">
    <property type="match status" value="1"/>
</dbReference>
<dbReference type="PRINTS" id="PR00344">
    <property type="entry name" value="BCTRLSENSOR"/>
</dbReference>
<evidence type="ECO:0000256" key="6">
    <source>
        <dbReference type="ARBA" id="ARBA00022777"/>
    </source>
</evidence>
<dbReference type="PANTHER" id="PTHR43065">
    <property type="entry name" value="SENSOR HISTIDINE KINASE"/>
    <property type="match status" value="1"/>
</dbReference>
<dbReference type="Pfam" id="PF13426">
    <property type="entry name" value="PAS_9"/>
    <property type="match status" value="2"/>
</dbReference>
<dbReference type="RefSeq" id="WP_126341600.1">
    <property type="nucleotide sequence ID" value="NZ_RXYJ01000002.1"/>
</dbReference>
<dbReference type="InterPro" id="IPR005467">
    <property type="entry name" value="His_kinase_dom"/>
</dbReference>
<dbReference type="EC" id="2.7.13.3" evidence="2"/>
<keyword evidence="3 9" id="KW-0597">Phosphoprotein</keyword>
<accession>A0A432AW50</accession>
<evidence type="ECO:0000256" key="2">
    <source>
        <dbReference type="ARBA" id="ARBA00012438"/>
    </source>
</evidence>
<dbReference type="InterPro" id="IPR003594">
    <property type="entry name" value="HATPase_dom"/>
</dbReference>
<dbReference type="InterPro" id="IPR003661">
    <property type="entry name" value="HisK_dim/P_dom"/>
</dbReference>
<dbReference type="Gene3D" id="3.30.450.40">
    <property type="match status" value="2"/>
</dbReference>
<dbReference type="InterPro" id="IPR001610">
    <property type="entry name" value="PAC"/>
</dbReference>
<evidence type="ECO:0000256" key="7">
    <source>
        <dbReference type="ARBA" id="ARBA00022840"/>
    </source>
</evidence>